<dbReference type="AlphaFoldDB" id="K1JGI4"/>
<dbReference type="InterPro" id="IPR021296">
    <property type="entry name" value="DUF2868"/>
</dbReference>
<dbReference type="EMBL" id="ADMG01000037">
    <property type="protein sequence ID" value="EKB30695.1"/>
    <property type="molecule type" value="Genomic_DNA"/>
</dbReference>
<dbReference type="OrthoDB" id="4998316at2"/>
<feature type="transmembrane region" description="Helical" evidence="1">
    <location>
        <begin position="192"/>
        <end position="213"/>
    </location>
</feature>
<feature type="transmembrane region" description="Helical" evidence="1">
    <location>
        <begin position="274"/>
        <end position="299"/>
    </location>
</feature>
<dbReference type="PATRIC" id="fig|742823.3.peg.1738"/>
<evidence type="ECO:0008006" key="4">
    <source>
        <dbReference type="Google" id="ProtNLM"/>
    </source>
</evidence>
<evidence type="ECO:0000313" key="2">
    <source>
        <dbReference type="EMBL" id="EKB30695.1"/>
    </source>
</evidence>
<dbReference type="Proteomes" id="UP000005835">
    <property type="component" value="Unassembled WGS sequence"/>
</dbReference>
<organism evidence="2 3">
    <name type="scientific">Sutterella wadsworthensis 2_1_59BFAA</name>
    <dbReference type="NCBI Taxonomy" id="742823"/>
    <lineage>
        <taxon>Bacteria</taxon>
        <taxon>Pseudomonadati</taxon>
        <taxon>Pseudomonadota</taxon>
        <taxon>Betaproteobacteria</taxon>
        <taxon>Burkholderiales</taxon>
        <taxon>Sutterellaceae</taxon>
        <taxon>Sutterella</taxon>
    </lineage>
</organism>
<sequence>MSDSTPKFVHLSESDARDVLFAEMLEKRAGGDGRWSAGTRDAATRDAKRLAGEGVCARDFLPLRARLVAARLHEDPANAFGTTSFRRASLALTVILGLAALMSGMLTDHLATEGARINLLSPPLLLLIVWNLAVYLLIILKPLMPSGISRRPLSVREFLSRSLLKAAGSSAVSVEAGTALFLPQCRWLVARALHIAAILFASGLLAGMAVRGIGTAYHVGWESTWLADNPEAVHTVLNTIYGHLPFCPPVPDVSAVAALAFDAQTASAVDAAPWLLRLMCLLALAIILPRLLLVLKCTVGLAASRRRVRIDLESPYYRSILSVSDAPAVRTTVIVDSTDSVDGLPARWHDFKAKLKTAEPGSGDVDLLADSAWDGTTSEVLAAIKPAIIHRLLLAFDPSSTPEVEVHGAMMDAAASWCTSKQSPAPVVVLDLSRINRRFGRDSPAAGSRTALWQTFAAERGLRTLATDMSIPEDVDRICTLLSGQVR</sequence>
<dbReference type="STRING" id="742823.HMPREF9465_01742"/>
<dbReference type="Pfam" id="PF11067">
    <property type="entry name" value="DUF2868"/>
    <property type="match status" value="1"/>
</dbReference>
<proteinExistence type="predicted"/>
<keyword evidence="3" id="KW-1185">Reference proteome</keyword>
<keyword evidence="1" id="KW-1133">Transmembrane helix</keyword>
<protein>
    <recommendedName>
        <fullName evidence="4">DUF2868 domain-containing protein</fullName>
    </recommendedName>
</protein>
<dbReference type="eggNOG" id="ENOG502ZABC">
    <property type="taxonomic scope" value="Bacteria"/>
</dbReference>
<evidence type="ECO:0000313" key="3">
    <source>
        <dbReference type="Proteomes" id="UP000005835"/>
    </source>
</evidence>
<dbReference type="HOGENOM" id="CLU_567332_0_0_4"/>
<evidence type="ECO:0000256" key="1">
    <source>
        <dbReference type="SAM" id="Phobius"/>
    </source>
</evidence>
<comment type="caution">
    <text evidence="2">The sequence shown here is derived from an EMBL/GenBank/DDBJ whole genome shotgun (WGS) entry which is preliminary data.</text>
</comment>
<gene>
    <name evidence="2" type="ORF">HMPREF9465_01742</name>
</gene>
<dbReference type="RefSeq" id="WP_005436138.1">
    <property type="nucleotide sequence ID" value="NZ_JH815518.1"/>
</dbReference>
<feature type="transmembrane region" description="Helical" evidence="1">
    <location>
        <begin position="88"/>
        <end position="107"/>
    </location>
</feature>
<keyword evidence="1" id="KW-0812">Transmembrane</keyword>
<accession>K1JGI4</accession>
<reference evidence="2 3" key="1">
    <citation type="submission" date="2012-05" db="EMBL/GenBank/DDBJ databases">
        <title>The Genome Sequence of Sutterella wadsworthensis 2_1_59BFAA.</title>
        <authorList>
            <consortium name="The Broad Institute Genome Sequencing Platform"/>
            <person name="Earl A."/>
            <person name="Ward D."/>
            <person name="Feldgarden M."/>
            <person name="Gevers D."/>
            <person name="Daigneault M."/>
            <person name="Strauss J."/>
            <person name="Allen-Vercoe E."/>
            <person name="Walker B."/>
            <person name="Young S.K."/>
            <person name="Zeng Q."/>
            <person name="Gargeya S."/>
            <person name="Fitzgerald M."/>
            <person name="Haas B."/>
            <person name="Abouelleil A."/>
            <person name="Alvarado L."/>
            <person name="Arachchi H.M."/>
            <person name="Berlin A.M."/>
            <person name="Chapman S.B."/>
            <person name="Goldberg J."/>
            <person name="Griggs A."/>
            <person name="Gujja S."/>
            <person name="Hansen M."/>
            <person name="Howarth C."/>
            <person name="Imamovic A."/>
            <person name="Larimer J."/>
            <person name="McCowen C."/>
            <person name="Montmayeur A."/>
            <person name="Murphy C."/>
            <person name="Neiman D."/>
            <person name="Pearson M."/>
            <person name="Priest M."/>
            <person name="Roberts A."/>
            <person name="Saif S."/>
            <person name="Shea T."/>
            <person name="Sisk P."/>
            <person name="Sykes S."/>
            <person name="Wortman J."/>
            <person name="Nusbaum C."/>
            <person name="Birren B."/>
        </authorList>
    </citation>
    <scope>NUCLEOTIDE SEQUENCE [LARGE SCALE GENOMIC DNA]</scope>
    <source>
        <strain evidence="2 3">2_1_59BFAA</strain>
    </source>
</reference>
<feature type="transmembrane region" description="Helical" evidence="1">
    <location>
        <begin position="119"/>
        <end position="140"/>
    </location>
</feature>
<keyword evidence="1" id="KW-0472">Membrane</keyword>
<name>K1JGI4_9BURK</name>